<evidence type="ECO:0000313" key="8">
    <source>
        <dbReference type="Proteomes" id="UP000033451"/>
    </source>
</evidence>
<dbReference type="Pfam" id="PF12051">
    <property type="entry name" value="DUF3533"/>
    <property type="match status" value="1"/>
</dbReference>
<feature type="transmembrane region" description="Helical" evidence="5">
    <location>
        <begin position="589"/>
        <end position="622"/>
    </location>
</feature>
<keyword evidence="2 5" id="KW-0812">Transmembrane</keyword>
<evidence type="ECO:0000256" key="1">
    <source>
        <dbReference type="ARBA" id="ARBA00004141"/>
    </source>
</evidence>
<feature type="transmembrane region" description="Helical" evidence="5">
    <location>
        <begin position="12"/>
        <end position="37"/>
    </location>
</feature>
<keyword evidence="3 5" id="KW-1133">Transmembrane helix</keyword>
<dbReference type="InterPro" id="IPR022703">
    <property type="entry name" value="DUF3533"/>
</dbReference>
<feature type="transmembrane region" description="Helical" evidence="5">
    <location>
        <begin position="551"/>
        <end position="569"/>
    </location>
</feature>
<dbReference type="PANTHER" id="PTHR43077:SF10">
    <property type="entry name" value="TRANSPORT PERMEASE PROTEIN"/>
    <property type="match status" value="1"/>
</dbReference>
<comment type="subcellular location">
    <subcellularLocation>
        <location evidence="1">Membrane</location>
        <topology evidence="1">Multi-pass membrane protein</topology>
    </subcellularLocation>
</comment>
<name>A0A0F0LSM8_9MICO</name>
<evidence type="ECO:0000313" key="7">
    <source>
        <dbReference type="EMBL" id="KJL36148.1"/>
    </source>
</evidence>
<feature type="domain" description="DUF3533" evidence="6">
    <location>
        <begin position="22"/>
        <end position="181"/>
    </location>
</feature>
<dbReference type="NCBIfam" id="TIGR03057">
    <property type="entry name" value="xxxLxxG_by_4"/>
    <property type="match status" value="2"/>
</dbReference>
<keyword evidence="4 5" id="KW-0472">Membrane</keyword>
<evidence type="ECO:0000256" key="3">
    <source>
        <dbReference type="ARBA" id="ARBA00022989"/>
    </source>
</evidence>
<dbReference type="STRING" id="400772.RR49_01824"/>
<dbReference type="OrthoDB" id="9811483at2"/>
<dbReference type="InterPro" id="IPR023908">
    <property type="entry name" value="xxxLxxG_rpt"/>
</dbReference>
<dbReference type="EMBL" id="JYIY01000075">
    <property type="protein sequence ID" value="KJL36148.1"/>
    <property type="molecule type" value="Genomic_DNA"/>
</dbReference>
<evidence type="ECO:0000256" key="4">
    <source>
        <dbReference type="ARBA" id="ARBA00023136"/>
    </source>
</evidence>
<accession>A0A0F0LSM8</accession>
<dbReference type="PANTHER" id="PTHR43077">
    <property type="entry name" value="TRANSPORT PERMEASE YVFS-RELATED"/>
    <property type="match status" value="1"/>
</dbReference>
<dbReference type="InterPro" id="IPR051328">
    <property type="entry name" value="T7SS_ABC-Transporter"/>
</dbReference>
<reference evidence="7 8" key="1">
    <citation type="submission" date="2015-02" db="EMBL/GenBank/DDBJ databases">
        <title>Draft genome sequences of ten Microbacterium spp. with emphasis on heavy metal contaminated environments.</title>
        <authorList>
            <person name="Corretto E."/>
        </authorList>
    </citation>
    <scope>NUCLEOTIDE SEQUENCE [LARGE SCALE GENOMIC DNA]</scope>
    <source>
        <strain evidence="7 8">DSM 18659</strain>
    </source>
</reference>
<evidence type="ECO:0000259" key="6">
    <source>
        <dbReference type="Pfam" id="PF12051"/>
    </source>
</evidence>
<feature type="transmembrane region" description="Helical" evidence="5">
    <location>
        <begin position="450"/>
        <end position="472"/>
    </location>
</feature>
<dbReference type="Proteomes" id="UP000033451">
    <property type="component" value="Unassembled WGS sequence"/>
</dbReference>
<feature type="transmembrane region" description="Helical" evidence="5">
    <location>
        <begin position="484"/>
        <end position="508"/>
    </location>
</feature>
<keyword evidence="8" id="KW-1185">Reference proteome</keyword>
<evidence type="ECO:0000256" key="5">
    <source>
        <dbReference type="SAM" id="Phobius"/>
    </source>
</evidence>
<dbReference type="RefSeq" id="WP_045247749.1">
    <property type="nucleotide sequence ID" value="NZ_JYIY01000075.1"/>
</dbReference>
<gene>
    <name evidence="7" type="ORF">RR49_01824</name>
</gene>
<dbReference type="AlphaFoldDB" id="A0A0F0LSM8"/>
<dbReference type="GO" id="GO:0016020">
    <property type="term" value="C:membrane"/>
    <property type="evidence" value="ECO:0007669"/>
    <property type="project" value="UniProtKB-SubCell"/>
</dbReference>
<dbReference type="InterPro" id="IPR017500">
    <property type="entry name" value="Phage_infect_YhgE_N"/>
</dbReference>
<feature type="transmembrane region" description="Helical" evidence="5">
    <location>
        <begin position="520"/>
        <end position="544"/>
    </location>
</feature>
<sequence>MTLLERSRTLRPVTWLAVIGVILLPVLVGAVLVVSLYNPTDRLGNMTAAIVNNDKPVTLNGQTVPLGRQLTAGLVEGSKDLPSNLNWVISNTDDAASGLADGTYAAVITIPDNFSAAATSTAPGGTPEKATISIATANDAKVVDSAITAQIAQTATSVMGQQLSQNYVKNVLLGFTTLNTQLGQASSGAEQLATGAATAASGAAALPSGIGQLASGANQLTSGANQLSSGAGQLASGLETAAAQVASPSLNSAAATTSQYAASAASQTTAVATTLGALAQECAQLLPPHALPNTNTAAIATLCEKLGTLVGSPTDPANDTAIGAATAAGYAAGYASGTQTGVSQLTSQTSAGLTQSAAAAHQLQSGASGIAAGSAALASGATQASSGATQLVAGVDQLATGASSLSDGLKTAVSSIPTYSDTQAATLADVVANPVTASGVSTNLFGGSAIPLLSTLVLWFGSLATFVVLQAVSRRALASRLPSVVLALRSFAPAAVIGALQGVLVAIVVQIAANYDTGSWLAYAGLSIVAGIAFAAVNQALVALFRGTGRLIAAIAGTLAIATSVVSTTPSGLTWLAGLMPTAPAYNAALGVLASAGGVGSAVVGMVVWTVLGLLATTFAVWRHRTSSVRAVVAGTTA</sequence>
<dbReference type="NCBIfam" id="TIGR03061">
    <property type="entry name" value="pip_yhgE_Nterm"/>
    <property type="match status" value="1"/>
</dbReference>
<comment type="caution">
    <text evidence="7">The sequence shown here is derived from an EMBL/GenBank/DDBJ whole genome shotgun (WGS) entry which is preliminary data.</text>
</comment>
<evidence type="ECO:0000256" key="2">
    <source>
        <dbReference type="ARBA" id="ARBA00022692"/>
    </source>
</evidence>
<dbReference type="Gene3D" id="3.40.1710.10">
    <property type="entry name" value="abc type-2 transporter like domain"/>
    <property type="match status" value="1"/>
</dbReference>
<organism evidence="7 8">
    <name type="scientific">Microbacterium ginsengisoli</name>
    <dbReference type="NCBI Taxonomy" id="400772"/>
    <lineage>
        <taxon>Bacteria</taxon>
        <taxon>Bacillati</taxon>
        <taxon>Actinomycetota</taxon>
        <taxon>Actinomycetes</taxon>
        <taxon>Micrococcales</taxon>
        <taxon>Microbacteriaceae</taxon>
        <taxon>Microbacterium</taxon>
    </lineage>
</organism>
<proteinExistence type="predicted"/>
<dbReference type="PATRIC" id="fig|400772.4.peg.1844"/>
<protein>
    <submittedName>
        <fullName evidence="7">ABC-2 family transporter protein</fullName>
    </submittedName>
</protein>